<dbReference type="OrthoDB" id="3034003at2759"/>
<dbReference type="STRING" id="1664694.A0A0N1HRB5"/>
<evidence type="ECO:0000313" key="2">
    <source>
        <dbReference type="EMBL" id="KPI40743.1"/>
    </source>
</evidence>
<reference evidence="2 3" key="1">
    <citation type="submission" date="2015-06" db="EMBL/GenBank/DDBJ databases">
        <title>Draft genome of the ant-associated black yeast Phialophora attae CBS 131958.</title>
        <authorList>
            <person name="Moreno L.F."/>
            <person name="Stielow B.J."/>
            <person name="de Hoog S."/>
            <person name="Vicente V.A."/>
            <person name="Weiss V.A."/>
            <person name="de Vries M."/>
            <person name="Cruz L.M."/>
            <person name="Souza E.M."/>
        </authorList>
    </citation>
    <scope>NUCLEOTIDE SEQUENCE [LARGE SCALE GENOMIC DNA]</scope>
    <source>
        <strain evidence="2 3">CBS 131958</strain>
    </source>
</reference>
<feature type="region of interest" description="Disordered" evidence="1">
    <location>
        <begin position="695"/>
        <end position="726"/>
    </location>
</feature>
<dbReference type="EMBL" id="LFJN01000011">
    <property type="protein sequence ID" value="KPI40743.1"/>
    <property type="molecule type" value="Genomic_DNA"/>
</dbReference>
<dbReference type="AlphaFoldDB" id="A0A0N1HRB5"/>
<gene>
    <name evidence="2" type="ORF">AB675_10550</name>
</gene>
<proteinExistence type="predicted"/>
<dbReference type="GeneID" id="28731210"/>
<accession>A0A0N1HRB5</accession>
<protein>
    <submittedName>
        <fullName evidence="2">Uncharacterized protein</fullName>
    </submittedName>
</protein>
<comment type="caution">
    <text evidence="2">The sequence shown here is derived from an EMBL/GenBank/DDBJ whole genome shotgun (WGS) entry which is preliminary data.</text>
</comment>
<organism evidence="2 3">
    <name type="scientific">Cyphellophora attinorum</name>
    <dbReference type="NCBI Taxonomy" id="1664694"/>
    <lineage>
        <taxon>Eukaryota</taxon>
        <taxon>Fungi</taxon>
        <taxon>Dikarya</taxon>
        <taxon>Ascomycota</taxon>
        <taxon>Pezizomycotina</taxon>
        <taxon>Eurotiomycetes</taxon>
        <taxon>Chaetothyriomycetidae</taxon>
        <taxon>Chaetothyriales</taxon>
        <taxon>Cyphellophoraceae</taxon>
        <taxon>Cyphellophora</taxon>
    </lineage>
</organism>
<evidence type="ECO:0000313" key="3">
    <source>
        <dbReference type="Proteomes" id="UP000038010"/>
    </source>
</evidence>
<name>A0A0N1HRB5_9EURO</name>
<dbReference type="Proteomes" id="UP000038010">
    <property type="component" value="Unassembled WGS sequence"/>
</dbReference>
<keyword evidence="3" id="KW-1185">Reference proteome</keyword>
<sequence>MGLFEAITVSGDTEPAAFFQIDDRGILGLGTAPRTSFGMMRTCGNVFLPKICPGSSGSVNVSRDERWTNSSTEGWDWRIPEDLAQLYQSGLKLQPSTVSSFFDIESRLYNIEFNPDQNNQTYIVDSFRPLGSFVLSDKATAVDGLIIDVENGAIGFRNHTAPTRAQFGAEWEEDLLFLQPETSCASLNLSLRLDIPQSGNDGDGTQYLVDNGGFVNMDVESPWRLKMGDYVWYDNTQEDAQLEWRARATAWTVDVLHAYFMNVTKAGDRKAYINSELGRQFPINSTFLKSDVNQIDATDHYYALITNYPSAAEINGTVEIYNQSWAGNYYPNPFNMSSLNFTYLGDQCSGVGSDLVGMVNMTNIHVKCGLVSGTGQPLGGGEKMLIPRPNTNWTRPVYSCASAVKATIKTVRLRYNSTNNDPQPFNRLEVVSILDKTYDKDNLPLWGIEDANMTVMNLDPLWGLIDPEQANHVNLSTIRSDHLYLPAGSSSIMSGSGGTVYIPASTMPTSVWSKVYDTGSTLNTGTDYTGASNLALYKKWDNLTQTAGGTAQMMNLMWMDYAANALTGSRGQLTTNLLPPNLAPTLRTSHHMAKREGDDDLPSTVCQFTFIAALSGIDGHMQTETKEWIRNVGSADITITRSWGAHGGLGPQNAVTGGGGFAGVATNYERVAQREEEDSSEGVEMKDAVVAQTKPLAGHGNVNGGGSPEVQYRPNAGMNQDYVVHR</sequence>
<dbReference type="RefSeq" id="XP_018000706.1">
    <property type="nucleotide sequence ID" value="XM_018139330.1"/>
</dbReference>
<dbReference type="VEuPathDB" id="FungiDB:AB675_10550"/>
<evidence type="ECO:0000256" key="1">
    <source>
        <dbReference type="SAM" id="MobiDB-lite"/>
    </source>
</evidence>